<evidence type="ECO:0000256" key="8">
    <source>
        <dbReference type="PROSITE-ProRule" id="PRU01240"/>
    </source>
</evidence>
<dbReference type="SUPFAM" id="SSF52025">
    <property type="entry name" value="PA domain"/>
    <property type="match status" value="1"/>
</dbReference>
<dbReference type="InterPro" id="IPR010435">
    <property type="entry name" value="C5a/SBT2-like_Fn3"/>
</dbReference>
<dbReference type="PRINTS" id="PR00723">
    <property type="entry name" value="SUBTILISIN"/>
</dbReference>
<keyword evidence="2" id="KW-0964">Secreted</keyword>
<dbReference type="InterPro" id="IPR053139">
    <property type="entry name" value="Surface_bspA-like"/>
</dbReference>
<keyword evidence="10" id="KW-1133">Transmembrane helix</keyword>
<dbReference type="Gene3D" id="3.80.10.10">
    <property type="entry name" value="Ribonuclease Inhibitor"/>
    <property type="match status" value="5"/>
</dbReference>
<dbReference type="GO" id="GO:0004252">
    <property type="term" value="F:serine-type endopeptidase activity"/>
    <property type="evidence" value="ECO:0007669"/>
    <property type="project" value="UniProtKB-UniRule"/>
</dbReference>
<dbReference type="Gene3D" id="2.60.40.1080">
    <property type="match status" value="1"/>
</dbReference>
<feature type="domain" description="PA" evidence="12">
    <location>
        <begin position="512"/>
        <end position="576"/>
    </location>
</feature>
<evidence type="ECO:0000256" key="7">
    <source>
        <dbReference type="PIRSR" id="PIRSR615500-1"/>
    </source>
</evidence>
<dbReference type="Pfam" id="PF06280">
    <property type="entry name" value="fn3_5"/>
    <property type="match status" value="1"/>
</dbReference>
<comment type="similarity">
    <text evidence="1 8 9">Belongs to the peptidase S8 family.</text>
</comment>
<feature type="transmembrane region" description="Helical" evidence="10">
    <location>
        <begin position="2584"/>
        <end position="2605"/>
    </location>
</feature>
<dbReference type="Gene3D" id="2.60.40.1710">
    <property type="entry name" value="Subtilisin-like superfamily"/>
    <property type="match status" value="1"/>
</dbReference>
<dbReference type="SUPFAM" id="SSF52058">
    <property type="entry name" value="L domain-like"/>
    <property type="match status" value="2"/>
</dbReference>
<reference evidence="14" key="2">
    <citation type="journal article" date="2021" name="PeerJ">
        <title>Extensive microbial diversity within the chicken gut microbiome revealed by metagenomics and culture.</title>
        <authorList>
            <person name="Gilroy R."/>
            <person name="Ravi A."/>
            <person name="Getino M."/>
            <person name="Pursley I."/>
            <person name="Horton D.L."/>
            <person name="Alikhan N.F."/>
            <person name="Baker D."/>
            <person name="Gharbi K."/>
            <person name="Hall N."/>
            <person name="Watson M."/>
            <person name="Adriaenssens E.M."/>
            <person name="Foster-Nyarko E."/>
            <person name="Jarju S."/>
            <person name="Secka A."/>
            <person name="Antonio M."/>
            <person name="Oren A."/>
            <person name="Chaudhuri R.R."/>
            <person name="La Ragione R."/>
            <person name="Hildebrand F."/>
            <person name="Pallen M.J."/>
        </authorList>
    </citation>
    <scope>NUCLEOTIDE SEQUENCE</scope>
    <source>
        <strain evidence="14">ChiW16-3235</strain>
    </source>
</reference>
<dbReference type="InterPro" id="IPR046450">
    <property type="entry name" value="PA_dom_sf"/>
</dbReference>
<reference evidence="14" key="1">
    <citation type="submission" date="2020-10" db="EMBL/GenBank/DDBJ databases">
        <authorList>
            <person name="Gilroy R."/>
        </authorList>
    </citation>
    <scope>NUCLEOTIDE SEQUENCE</scope>
    <source>
        <strain evidence="14">ChiW16-3235</strain>
    </source>
</reference>
<evidence type="ECO:0000256" key="5">
    <source>
        <dbReference type="ARBA" id="ARBA00022801"/>
    </source>
</evidence>
<dbReference type="Pfam" id="PF02225">
    <property type="entry name" value="PA"/>
    <property type="match status" value="1"/>
</dbReference>
<evidence type="ECO:0000256" key="1">
    <source>
        <dbReference type="ARBA" id="ARBA00011073"/>
    </source>
</evidence>
<dbReference type="InterPro" id="IPR023828">
    <property type="entry name" value="Peptidase_S8_Ser-AS"/>
</dbReference>
<dbReference type="PROSITE" id="PS00136">
    <property type="entry name" value="SUBTILASE_ASP"/>
    <property type="match status" value="1"/>
</dbReference>
<evidence type="ECO:0000256" key="3">
    <source>
        <dbReference type="ARBA" id="ARBA00022670"/>
    </source>
</evidence>
<evidence type="ECO:0000256" key="6">
    <source>
        <dbReference type="ARBA" id="ARBA00022825"/>
    </source>
</evidence>
<organism evidence="14 15">
    <name type="scientific">Candidatus Coproplasma avicola</name>
    <dbReference type="NCBI Taxonomy" id="2840744"/>
    <lineage>
        <taxon>Bacteria</taxon>
        <taxon>Bacillati</taxon>
        <taxon>Bacillota</taxon>
        <taxon>Clostridia</taxon>
        <taxon>Eubacteriales</taxon>
        <taxon>Candidatus Coproplasma</taxon>
    </lineage>
</organism>
<feature type="active site" description="Charge relay system" evidence="7 8">
    <location>
        <position position="220"/>
    </location>
</feature>
<dbReference type="Gene3D" id="3.50.30.30">
    <property type="match status" value="1"/>
</dbReference>
<keyword evidence="6 8" id="KW-0720">Serine protease</keyword>
<dbReference type="Gene3D" id="3.40.50.200">
    <property type="entry name" value="Peptidase S8/S53 domain"/>
    <property type="match status" value="1"/>
</dbReference>
<dbReference type="PROSITE" id="PS00138">
    <property type="entry name" value="SUBTILASE_SER"/>
    <property type="match status" value="1"/>
</dbReference>
<dbReference type="InterPro" id="IPR003137">
    <property type="entry name" value="PA_domain"/>
</dbReference>
<proteinExistence type="inferred from homology"/>
<evidence type="ECO:0000313" key="14">
    <source>
        <dbReference type="EMBL" id="HIR67294.1"/>
    </source>
</evidence>
<sequence length="2632" mass="284827">MKSRVRNLLMTIFALLTAVFLGLSILLSKPLELSKVANAGNKAEVIDATEALGSQLDSTQFMDSDLLSSAQAKVNSDGTRRIIVQLQSDSMLDVYLADQTLGNRYAELTDYVNATEGRQYAKTISAEQNSFLKALSSASIDYEVRHSYTSIINGVSLVVDDDDVAAIEKIDGVKNVIYSESYAAPEAEATLNEVSVYSTGIYDSSDIEYSGEGMAVAILDTGFDRSHSAFQIMPDVEKITRADVTEKFNDLAATTQGDTISVSDVYYNAKVPFAYDYADDDPDVFPKSSSHGLHVAGIIAGQDDSVTADDGEAFENMEDPYFIGVAPDAQLVICKVFPDQEDGTEGGAETDDILAALSDCITLGVDVINMSLGVSAGFSREEDGNAINEVYDKVYEAGINLVVAASNSGSSAQNGAYGSTNLTSNPDSGTVGSPSTYAGALSVASISGQLSSYLQLEDGTAIYFNESSNSSGEQGDFVAELLDGRHEAQFNFVVVPGYGYDYNYTTAVRAELAKGNTIAVVSRGETDFEEKQRIAFRYGAVACIIYNNMSGRINASLGTGKEIPTCTVTADIGQTLVNMGTGTIILNEDFKAGPFMSEFSSWGPTSDLKIKPEITAHGGEITSSVVGGYSIYSGTSMASPNIAGAVALLRQHVSQTYGLTGTELSDRVDQLLMSTATIINDERGLPYFVRRQGAGLGDISKAIATDAYLYVENTSKPKLELGDDPDKTGFYEMEFHVKNMSSNTKTYTLGARVMTESVSIDGITVAEQAYMLDDAKKTYYINGVRSDSGVVTLGANEDVTIKVSIALTSAQKDYLDSNFENGMYVEGFITLTDADTNNGVDLSIPYLAYYGNWLDAPIFDKTTYEVSSDRYNTAIEDEDKAVAAVYESVVIGRYYRGTETYIPLGQYVYDTEGGADSGIESMVDKIAVGNSDYGVYEFYAVYFGLLRSVDEMNVVVTNSVTGEEVYSDTLHMVGKSYSTTPSYAEIGISPYELNLQNNTQYTATFTTRMEYNGRQSEEQTQEFTFYVDYEAPIVERTDYVVRFEYDVSDPTLRHAYLDLYLYDNHYVQSVQLFTLAEAENDVDWATDDMSGEIDWLTEYSIPVDSSRGAVNRVTVEITDWLDNLFGVEGQDGKFIGVRVDDYALNSAAYYVPVQFPEVSGLDIEYTYLDNTGNSVTQSLAGGTVVMNAGTELDFTDDANLGSVILASGERVTGAEFEISLYNYSIYSCATTLSHGATCGFEYDEHYGYSYSAGDYYYDASSGRVLQKTADDTTPTYPAGTLFTDIIATYNGTDYVSNHFVCPDCGTEVTFTYNRRTGEISPDNFNKVTNDPMYEEVIWESSDDSIVRVWNGRLYAVSAGTATITAYAPDSARFPYPLDSGDPYGVFEFEVVVEGTGRTPTIEGLSVGSYDNLTLGTSRGVTSGGVSVDSGTELVLYPKFNPWYVSSVSNLQWTSSNSDVVEIISSDNSQATVICKEPGYADIYLMSGISTGTFTISVGEQFTLSSTYFYEYNGPGYTETYVDEQTQEQRNMLVIPANLGITNLGYVLATREGPFFENTNIDTVVVPEGVTTIGLSCFQNSSLRRIYLPSTLISIAYNAFAGCENLEEVYWYDASENSGSGIVYDADLNTYNWDAFYANASAKMTSQSLVIGSDAFRDCVRLHTIDFEGVTGLYDFAFSGCVSLEGSIDLRDLRFSGMSVFYGCSDITGVMLDVNTVLGAYMFYGTGIRNVTYYGSYVGNAVFAGMPELESVTFEYVDGNYSSLNTIGSRAFENCPSLTTVTFNRSFSSIGDYAFANCTSLEQIELPSGVTTLGNYVFQNCSALSEVMLSGDVRLTNLGADMFRGCNSLVSISLADASEYYNVVTNGSYSMITDKNGNAVLVPPAYPVSTQGNTVTIGEGMTVIGDQSYANNSSLDGMTLVIADGVTEIGSAAFAGTGIVSVVIPASVTTFGEDIFAYCENLESVIFLGDISSIPEGMFRGCSSLTRIQIPDSVTSIGDYAFYGTALQSLEVGRNVESIGDYAFYGNENLSSLTFASNARLTSIGVSAFENNISLSQVRLPDSLISLGESAFKGCELLRSVYVSASLEEMGDYAFANNDGLTSVTFGDGAKVVGNYAFAITDGTTIGSNNYLSEVSLASSIESIGDYAFAGNTVLSQIDLSGIERIGDYSFYRTTALTTVTVDEDMSYVGVSAFEGSAVRDIELSGIEYFDARSFYGTAVSDGDFTDAVEIGNSAFYNCINLRSLNLPNVEQIYASAFYVPTQDEDGDSQTGSIRSVEIGDKLVGLGGGAFYNSLITSISLPASLEIIGTPAFAGCANLVEIDVDSNNPVFFADYENGGLYKILANGSYELVAVPNGIVLNGTGDNTTPFVVLDGTSRIGDWAMAYCDDIHAVELPASVRSIGAYAFYYMGRSLIIDGSITGTIDPELYPLFIFNGLTAPTLETNYSDEDAASFIALYYNFSEAVGYLLNNMIIPQNATGFDSVLYEYFFYSIEYSEERIESGTQALLDWLIALDVDALTLDDATTVNQMYTDYRMMSNGQREFIADYVDKLNAAVERINELSGNTDQPEPETPSDGQSCANGGLIGGICGGVGALIIIAAVIVVLRLRKKNTVNNSLHNEDEIREKEDENRE</sequence>
<dbReference type="InterPro" id="IPR008964">
    <property type="entry name" value="Invasin/intimin_cell_adhesion"/>
</dbReference>
<keyword evidence="10" id="KW-0812">Transmembrane</keyword>
<keyword evidence="5 8" id="KW-0378">Hydrolase</keyword>
<dbReference type="PANTHER" id="PTHR45661">
    <property type="entry name" value="SURFACE ANTIGEN"/>
    <property type="match status" value="1"/>
</dbReference>
<dbReference type="SUPFAM" id="SSF52743">
    <property type="entry name" value="Subtilisin-like"/>
    <property type="match status" value="1"/>
</dbReference>
<keyword evidence="3 8" id="KW-0645">Protease</keyword>
<dbReference type="InterPro" id="IPR032675">
    <property type="entry name" value="LRR_dom_sf"/>
</dbReference>
<dbReference type="SUPFAM" id="SSF49373">
    <property type="entry name" value="Invasin/intimin cell-adhesion fragments"/>
    <property type="match status" value="1"/>
</dbReference>
<keyword evidence="10" id="KW-0472">Membrane</keyword>
<dbReference type="GO" id="GO:0016020">
    <property type="term" value="C:membrane"/>
    <property type="evidence" value="ECO:0007669"/>
    <property type="project" value="InterPro"/>
</dbReference>
<feature type="active site" description="Charge relay system" evidence="7 8">
    <location>
        <position position="636"/>
    </location>
</feature>
<dbReference type="Pfam" id="PF00082">
    <property type="entry name" value="Peptidase_S8"/>
    <property type="match status" value="1"/>
</dbReference>
<dbReference type="Pfam" id="PF13306">
    <property type="entry name" value="LRR_5"/>
    <property type="match status" value="5"/>
</dbReference>
<evidence type="ECO:0000313" key="15">
    <source>
        <dbReference type="Proteomes" id="UP000823913"/>
    </source>
</evidence>
<accession>A0A9D1J930</accession>
<dbReference type="PANTHER" id="PTHR45661:SF3">
    <property type="entry name" value="IG-LIKE DOMAIN-CONTAINING PROTEIN"/>
    <property type="match status" value="1"/>
</dbReference>
<evidence type="ECO:0000259" key="12">
    <source>
        <dbReference type="Pfam" id="PF02225"/>
    </source>
</evidence>
<feature type="active site" description="Charge relay system" evidence="7 8">
    <location>
        <position position="291"/>
    </location>
</feature>
<dbReference type="InterPro" id="IPR023827">
    <property type="entry name" value="Peptidase_S8_Asp-AS"/>
</dbReference>
<feature type="domain" description="C5a peptidase/Subtilisin-like protease SBT2-like Fn3-like" evidence="13">
    <location>
        <begin position="731"/>
        <end position="847"/>
    </location>
</feature>
<dbReference type="InterPro" id="IPR000209">
    <property type="entry name" value="Peptidase_S8/S53_dom"/>
</dbReference>
<dbReference type="Proteomes" id="UP000823913">
    <property type="component" value="Unassembled WGS sequence"/>
</dbReference>
<dbReference type="InterPro" id="IPR026906">
    <property type="entry name" value="LRR_5"/>
</dbReference>
<protein>
    <submittedName>
        <fullName evidence="14">Leucine-rich repeat protein</fullName>
    </submittedName>
</protein>
<dbReference type="InterPro" id="IPR015500">
    <property type="entry name" value="Peptidase_S8_subtilisin-rel"/>
</dbReference>
<dbReference type="PROSITE" id="PS51892">
    <property type="entry name" value="SUBTILASE"/>
    <property type="match status" value="1"/>
</dbReference>
<gene>
    <name evidence="14" type="ORF">IAB94_04540</name>
</gene>
<evidence type="ECO:0000259" key="13">
    <source>
        <dbReference type="Pfam" id="PF06280"/>
    </source>
</evidence>
<dbReference type="GO" id="GO:0006508">
    <property type="term" value="P:proteolysis"/>
    <property type="evidence" value="ECO:0007669"/>
    <property type="project" value="UniProtKB-KW"/>
</dbReference>
<feature type="domain" description="Peptidase S8/S53" evidence="11">
    <location>
        <begin position="211"/>
        <end position="695"/>
    </location>
</feature>
<keyword evidence="4" id="KW-0732">Signal</keyword>
<evidence type="ECO:0000256" key="10">
    <source>
        <dbReference type="SAM" id="Phobius"/>
    </source>
</evidence>
<evidence type="ECO:0000259" key="11">
    <source>
        <dbReference type="Pfam" id="PF00082"/>
    </source>
</evidence>
<dbReference type="SUPFAM" id="SSF52047">
    <property type="entry name" value="RNI-like"/>
    <property type="match status" value="1"/>
</dbReference>
<evidence type="ECO:0000256" key="4">
    <source>
        <dbReference type="ARBA" id="ARBA00022729"/>
    </source>
</evidence>
<comment type="caution">
    <text evidence="14">The sequence shown here is derived from an EMBL/GenBank/DDBJ whole genome shotgun (WGS) entry which is preliminary data.</text>
</comment>
<dbReference type="EMBL" id="DVHK01000093">
    <property type="protein sequence ID" value="HIR67294.1"/>
    <property type="molecule type" value="Genomic_DNA"/>
</dbReference>
<evidence type="ECO:0000256" key="9">
    <source>
        <dbReference type="RuleBase" id="RU003355"/>
    </source>
</evidence>
<dbReference type="InterPro" id="IPR036852">
    <property type="entry name" value="Peptidase_S8/S53_dom_sf"/>
</dbReference>
<evidence type="ECO:0000256" key="2">
    <source>
        <dbReference type="ARBA" id="ARBA00022525"/>
    </source>
</evidence>
<name>A0A9D1J930_9FIRM</name>